<dbReference type="Proteomes" id="UP000784294">
    <property type="component" value="Unassembled WGS sequence"/>
</dbReference>
<sequence>MIFEASNRPQATSVSSCSARGGIRHEPTEPHVSGHQAHVTHSARSCRRRLGPVDRCTQRRVHGRLLLLSQLPGSFGQMRNRRTGAEGLSDTPRGPLEWAVAPPSNPALYPGLRSSLPAPCPRLVFSTHPRGSPSGHIFSMPSRPCGTWRCLSRNRDFFSPCPTVCEVCQLTGRGGRGDLGLGPTFNRFCPHVGVRPATTRDDLFTASSPSFVRTRTIIVLYPLPPQSVCVCVCVPS</sequence>
<evidence type="ECO:0000313" key="2">
    <source>
        <dbReference type="EMBL" id="VEL17170.1"/>
    </source>
</evidence>
<protein>
    <submittedName>
        <fullName evidence="2">Uncharacterized protein</fullName>
    </submittedName>
</protein>
<evidence type="ECO:0000256" key="1">
    <source>
        <dbReference type="SAM" id="MobiDB-lite"/>
    </source>
</evidence>
<feature type="compositionally biased region" description="Polar residues" evidence="1">
    <location>
        <begin position="7"/>
        <end position="18"/>
    </location>
</feature>
<accession>A0A3S5B9X7</accession>
<comment type="caution">
    <text evidence="2">The sequence shown here is derived from an EMBL/GenBank/DDBJ whole genome shotgun (WGS) entry which is preliminary data.</text>
</comment>
<evidence type="ECO:0000313" key="3">
    <source>
        <dbReference type="Proteomes" id="UP000784294"/>
    </source>
</evidence>
<reference evidence="2" key="1">
    <citation type="submission" date="2018-11" db="EMBL/GenBank/DDBJ databases">
        <authorList>
            <consortium name="Pathogen Informatics"/>
        </authorList>
    </citation>
    <scope>NUCLEOTIDE SEQUENCE</scope>
</reference>
<gene>
    <name evidence="2" type="ORF">PXEA_LOCUS10610</name>
</gene>
<feature type="region of interest" description="Disordered" evidence="1">
    <location>
        <begin position="1"/>
        <end position="46"/>
    </location>
</feature>
<organism evidence="2 3">
    <name type="scientific">Protopolystoma xenopodis</name>
    <dbReference type="NCBI Taxonomy" id="117903"/>
    <lineage>
        <taxon>Eukaryota</taxon>
        <taxon>Metazoa</taxon>
        <taxon>Spiralia</taxon>
        <taxon>Lophotrochozoa</taxon>
        <taxon>Platyhelminthes</taxon>
        <taxon>Monogenea</taxon>
        <taxon>Polyopisthocotylea</taxon>
        <taxon>Polystomatidea</taxon>
        <taxon>Polystomatidae</taxon>
        <taxon>Protopolystoma</taxon>
    </lineage>
</organism>
<dbReference type="EMBL" id="CAAALY010031386">
    <property type="protein sequence ID" value="VEL17170.1"/>
    <property type="molecule type" value="Genomic_DNA"/>
</dbReference>
<dbReference type="AlphaFoldDB" id="A0A3S5B9X7"/>
<proteinExistence type="predicted"/>
<name>A0A3S5B9X7_9PLAT</name>
<keyword evidence="3" id="KW-1185">Reference proteome</keyword>